<evidence type="ECO:0000313" key="3">
    <source>
        <dbReference type="Proteomes" id="UP000707206"/>
    </source>
</evidence>
<dbReference type="RefSeq" id="WP_152575013.1">
    <property type="nucleotide sequence ID" value="NZ_VIKU02000004.1"/>
</dbReference>
<dbReference type="InterPro" id="IPR025411">
    <property type="entry name" value="DUF4136"/>
</dbReference>
<dbReference type="Pfam" id="PF13590">
    <property type="entry name" value="DUF4136"/>
    <property type="match status" value="1"/>
</dbReference>
<proteinExistence type="predicted"/>
<dbReference type="AlphaFoldDB" id="A0A967E7R1"/>
<dbReference type="PROSITE" id="PS51257">
    <property type="entry name" value="PROKAR_LIPOPROTEIN"/>
    <property type="match status" value="1"/>
</dbReference>
<dbReference type="Proteomes" id="UP000707206">
    <property type="component" value="Unassembled WGS sequence"/>
</dbReference>
<dbReference type="EMBL" id="VIKU02000004">
    <property type="protein sequence ID" value="NHF60514.1"/>
    <property type="molecule type" value="Genomic_DNA"/>
</dbReference>
<keyword evidence="3" id="KW-1185">Reference proteome</keyword>
<organism evidence="2 3">
    <name type="scientific">Pelagihabitans pacificus</name>
    <dbReference type="NCBI Taxonomy" id="2696054"/>
    <lineage>
        <taxon>Bacteria</taxon>
        <taxon>Pseudomonadati</taxon>
        <taxon>Bacteroidota</taxon>
        <taxon>Flavobacteriia</taxon>
        <taxon>Flavobacteriales</taxon>
        <taxon>Flavobacteriaceae</taxon>
        <taxon>Pelagihabitans</taxon>
    </lineage>
</organism>
<dbReference type="Gene3D" id="3.30.160.670">
    <property type="match status" value="1"/>
</dbReference>
<gene>
    <name evidence="2" type="ORF">FK220_014255</name>
</gene>
<evidence type="ECO:0000259" key="1">
    <source>
        <dbReference type="Pfam" id="PF13590"/>
    </source>
</evidence>
<reference evidence="2" key="2">
    <citation type="submission" date="2020-03" db="EMBL/GenBank/DDBJ databases">
        <title>Flavobacteriaceae bacterium strain TP-CH-4, a member of the family Flavobacteriaceae isolated from a deep-sea seamount.</title>
        <authorList>
            <person name="Zhang D.-C."/>
        </authorList>
    </citation>
    <scope>NUCLEOTIDE SEQUENCE</scope>
    <source>
        <strain evidence="2">TP-CH-4</strain>
    </source>
</reference>
<protein>
    <submittedName>
        <fullName evidence="2">DUF4136 domain-containing protein</fullName>
    </submittedName>
</protein>
<name>A0A967E7R1_9FLAO</name>
<feature type="domain" description="DUF4136" evidence="1">
    <location>
        <begin position="29"/>
        <end position="173"/>
    </location>
</feature>
<accession>A0A967E7R1</accession>
<sequence>MRTKFYPLSVAFLLTLVSCGGLRVISEQSETADLNKYNFYTLTDIEPGFLPDVNPTQKAQIESAITAEIEKLSTVNGNSGVTGPDILISYFVIVDTKQDVDTYTNYYARRRWQYQIIDVDIKEYKEGTLLLDFIDAKTNEVVWHGSATSMVTSNSIQLEKKINEAVMALFEKYKEDQKNESK</sequence>
<reference evidence="2" key="1">
    <citation type="submission" date="2019-07" db="EMBL/GenBank/DDBJ databases">
        <authorList>
            <person name="De-Chao Zhang Q."/>
        </authorList>
    </citation>
    <scope>NUCLEOTIDE SEQUENCE</scope>
    <source>
        <strain evidence="2">TP-CH-4</strain>
    </source>
</reference>
<comment type="caution">
    <text evidence="2">The sequence shown here is derived from an EMBL/GenBank/DDBJ whole genome shotgun (WGS) entry which is preliminary data.</text>
</comment>
<evidence type="ECO:0000313" key="2">
    <source>
        <dbReference type="EMBL" id="NHF60514.1"/>
    </source>
</evidence>